<comment type="caution">
    <text evidence="2">The sequence shown here is derived from an EMBL/GenBank/DDBJ whole genome shotgun (WGS) entry which is preliminary data.</text>
</comment>
<dbReference type="EMBL" id="PGFZ01000001">
    <property type="protein sequence ID" value="POZ54065.1"/>
    <property type="molecule type" value="Genomic_DNA"/>
</dbReference>
<sequence length="100" mass="10357">MENSVDTLLPTLDDGIKCSAITSTDGLVLAHTGSGATLDEDFLGAMGAALFAFGSKSIANLVGGKMKDIVVEGEQGFVKVTILNDKLLMVTVAEPLKLES</sequence>
<feature type="domain" description="Roadblock/LAMTOR2" evidence="1">
    <location>
        <begin position="5"/>
        <end position="93"/>
    </location>
</feature>
<evidence type="ECO:0000259" key="1">
    <source>
        <dbReference type="SMART" id="SM00960"/>
    </source>
</evidence>
<organism evidence="2 3">
    <name type="scientific">Methylovulum psychrotolerans</name>
    <dbReference type="NCBI Taxonomy" id="1704499"/>
    <lineage>
        <taxon>Bacteria</taxon>
        <taxon>Pseudomonadati</taxon>
        <taxon>Pseudomonadota</taxon>
        <taxon>Gammaproteobacteria</taxon>
        <taxon>Methylococcales</taxon>
        <taxon>Methylococcaceae</taxon>
        <taxon>Methylovulum</taxon>
    </lineage>
</organism>
<gene>
    <name evidence="2" type="ORF">AADEFJLK_01108</name>
</gene>
<proteinExistence type="predicted"/>
<dbReference type="InterPro" id="IPR004942">
    <property type="entry name" value="Roadblock/LAMTOR2_dom"/>
</dbReference>
<dbReference type="SUPFAM" id="SSF103196">
    <property type="entry name" value="Roadblock/LC7 domain"/>
    <property type="match status" value="1"/>
</dbReference>
<protein>
    <recommendedName>
        <fullName evidence="1">Roadblock/LAMTOR2 domain-containing protein</fullName>
    </recommendedName>
</protein>
<accession>A0A2S5CTD2</accession>
<evidence type="ECO:0000313" key="2">
    <source>
        <dbReference type="EMBL" id="POZ54065.1"/>
    </source>
</evidence>
<dbReference type="SMART" id="SM00960">
    <property type="entry name" value="Robl_LC7"/>
    <property type="match status" value="1"/>
</dbReference>
<reference evidence="2 3" key="1">
    <citation type="submission" date="2017-11" db="EMBL/GenBank/DDBJ databases">
        <title>Draft Genome Sequence of Methylobacter psychrotolerans Sph1T, an Obligate Methanotroph from Low-Temperature Environments.</title>
        <authorList>
            <person name="Oshkin I.Y."/>
            <person name="Miroshnikov K."/>
            <person name="Belova S.E."/>
            <person name="Korzhenkov A."/>
            <person name="Toshchakov S.V."/>
            <person name="Dedysh S.N."/>
        </authorList>
    </citation>
    <scope>NUCLEOTIDE SEQUENCE [LARGE SCALE GENOMIC DNA]</scope>
    <source>
        <strain evidence="2 3">Sph1</strain>
    </source>
</reference>
<dbReference type="Pfam" id="PF03259">
    <property type="entry name" value="Robl_LC7"/>
    <property type="match status" value="1"/>
</dbReference>
<dbReference type="Proteomes" id="UP000237423">
    <property type="component" value="Unassembled WGS sequence"/>
</dbReference>
<dbReference type="AlphaFoldDB" id="A0A2S5CTD2"/>
<evidence type="ECO:0000313" key="3">
    <source>
        <dbReference type="Proteomes" id="UP000237423"/>
    </source>
</evidence>
<dbReference type="Gene3D" id="3.30.450.30">
    <property type="entry name" value="Dynein light chain 2a, cytoplasmic"/>
    <property type="match status" value="1"/>
</dbReference>
<name>A0A2S5CTD2_9GAMM</name>